<sequence length="278" mass="29515">MADTGRCREVAVLAREGASPEGERHGLWRLAVENPGWGKAVAGQFAMLRPVCFGRELTWARPLSLFGVTPTRVEFFVQVAGRGTAHLAAMNPGDRLVMWGPLGRGFAVEPDTPTLLLAGGVGLAPFAPYIAAHPRPENLRLVFGHRPPLAAYPFAEMAATIQAESFHEEKPGDLDRFTALLRERMAGYGDGLVLACGPRPFLSAVAGMGREAGARVQVSLENRMACGVGACLGCVEKDAKGEPVQTCVRGPVFWATELEAFGGGLETPGSREGCTCGN</sequence>
<evidence type="ECO:0000259" key="11">
    <source>
        <dbReference type="PROSITE" id="PS51384"/>
    </source>
</evidence>
<proteinExistence type="inferred from homology"/>
<keyword evidence="8" id="KW-0408">Iron</keyword>
<dbReference type="InterPro" id="IPR037117">
    <property type="entry name" value="Dihydroorotate_DH_ele_sf"/>
</dbReference>
<dbReference type="AlphaFoldDB" id="A0A0W8G7Y8"/>
<dbReference type="GO" id="GO:0051537">
    <property type="term" value="F:2 iron, 2 sulfur cluster binding"/>
    <property type="evidence" value="ECO:0007669"/>
    <property type="project" value="UniProtKB-KW"/>
</dbReference>
<evidence type="ECO:0000256" key="9">
    <source>
        <dbReference type="ARBA" id="ARBA00023014"/>
    </source>
</evidence>
<dbReference type="EC" id="1.3.98.1" evidence="12"/>
<keyword evidence="4" id="KW-0001">2Fe-2S</keyword>
<dbReference type="GO" id="GO:0046872">
    <property type="term" value="F:metal ion binding"/>
    <property type="evidence" value="ECO:0007669"/>
    <property type="project" value="UniProtKB-KW"/>
</dbReference>
<keyword evidence="5" id="KW-0479">Metal-binding</keyword>
<organism evidence="12">
    <name type="scientific">hydrocarbon metagenome</name>
    <dbReference type="NCBI Taxonomy" id="938273"/>
    <lineage>
        <taxon>unclassified sequences</taxon>
        <taxon>metagenomes</taxon>
        <taxon>ecological metagenomes</taxon>
    </lineage>
</organism>
<dbReference type="GO" id="GO:1990663">
    <property type="term" value="F:dihydroorotate dehydrogenase (fumarate) activity"/>
    <property type="evidence" value="ECO:0007669"/>
    <property type="project" value="UniProtKB-EC"/>
</dbReference>
<keyword evidence="2" id="KW-0813">Transport</keyword>
<dbReference type="SUPFAM" id="SSF63380">
    <property type="entry name" value="Riboflavin synthase domain-like"/>
    <property type="match status" value="1"/>
</dbReference>
<dbReference type="Pfam" id="PF10418">
    <property type="entry name" value="DHODB_Fe-S_bind"/>
    <property type="match status" value="1"/>
</dbReference>
<evidence type="ECO:0000256" key="8">
    <source>
        <dbReference type="ARBA" id="ARBA00023004"/>
    </source>
</evidence>
<dbReference type="PROSITE" id="PS51384">
    <property type="entry name" value="FAD_FR"/>
    <property type="match status" value="1"/>
</dbReference>
<comment type="similarity">
    <text evidence="1">Belongs to the PyrK family.</text>
</comment>
<protein>
    <submittedName>
        <fullName evidence="12">Dihydroorotate dehydrogenase electron transfer subunit</fullName>
        <ecNumber evidence="12">1.3.98.1</ecNumber>
    </submittedName>
</protein>
<evidence type="ECO:0000256" key="2">
    <source>
        <dbReference type="ARBA" id="ARBA00022448"/>
    </source>
</evidence>
<keyword evidence="9" id="KW-0411">Iron-sulfur</keyword>
<dbReference type="EMBL" id="LNQE01000127">
    <property type="protein sequence ID" value="KUG29134.1"/>
    <property type="molecule type" value="Genomic_DNA"/>
</dbReference>
<evidence type="ECO:0000256" key="6">
    <source>
        <dbReference type="ARBA" id="ARBA00022827"/>
    </source>
</evidence>
<dbReference type="GO" id="GO:0006221">
    <property type="term" value="P:pyrimidine nucleotide biosynthetic process"/>
    <property type="evidence" value="ECO:0007669"/>
    <property type="project" value="InterPro"/>
</dbReference>
<dbReference type="InterPro" id="IPR019480">
    <property type="entry name" value="Dihydroorotate_DH_Fe-S-bd"/>
</dbReference>
<dbReference type="InterPro" id="IPR012165">
    <property type="entry name" value="Cyt_c3_hydrogenase_gsu"/>
</dbReference>
<keyword evidence="7" id="KW-0249">Electron transport</keyword>
<evidence type="ECO:0000256" key="10">
    <source>
        <dbReference type="ARBA" id="ARBA00034078"/>
    </source>
</evidence>
<comment type="caution">
    <text evidence="12">The sequence shown here is derived from an EMBL/GenBank/DDBJ whole genome shotgun (WGS) entry which is preliminary data.</text>
</comment>
<dbReference type="PANTHER" id="PTHR43513">
    <property type="entry name" value="DIHYDROOROTATE DEHYDROGENASE B (NAD(+)), ELECTRON TRANSFER SUBUNIT"/>
    <property type="match status" value="1"/>
</dbReference>
<evidence type="ECO:0000313" key="12">
    <source>
        <dbReference type="EMBL" id="KUG29134.1"/>
    </source>
</evidence>
<dbReference type="InterPro" id="IPR017927">
    <property type="entry name" value="FAD-bd_FR_type"/>
</dbReference>
<reference evidence="12" key="1">
    <citation type="journal article" date="2015" name="Proc. Natl. Acad. Sci. U.S.A.">
        <title>Networks of energetic and metabolic interactions define dynamics in microbial communities.</title>
        <authorList>
            <person name="Embree M."/>
            <person name="Liu J.K."/>
            <person name="Al-Bassam M.M."/>
            <person name="Zengler K."/>
        </authorList>
    </citation>
    <scope>NUCLEOTIDE SEQUENCE</scope>
</reference>
<dbReference type="InterPro" id="IPR039261">
    <property type="entry name" value="FNR_nucleotide-bd"/>
</dbReference>
<dbReference type="InterPro" id="IPR017938">
    <property type="entry name" value="Riboflavin_synthase-like_b-brl"/>
</dbReference>
<dbReference type="PANTHER" id="PTHR43513:SF3">
    <property type="entry name" value="DIHYDROOROTATE DEHYDROGENASE B (NAD(+)), ELECTRON TRANSFER SUBUNIT-RELATED"/>
    <property type="match status" value="1"/>
</dbReference>
<accession>A0A0W8G7Y8</accession>
<evidence type="ECO:0000256" key="3">
    <source>
        <dbReference type="ARBA" id="ARBA00022630"/>
    </source>
</evidence>
<keyword evidence="3" id="KW-0285">Flavoprotein</keyword>
<evidence type="ECO:0000256" key="1">
    <source>
        <dbReference type="ARBA" id="ARBA00006422"/>
    </source>
</evidence>
<gene>
    <name evidence="12" type="ORF">ASZ90_000980</name>
</gene>
<dbReference type="SUPFAM" id="SSF52343">
    <property type="entry name" value="Ferredoxin reductase-like, C-terminal NADP-linked domain"/>
    <property type="match status" value="1"/>
</dbReference>
<dbReference type="Gene3D" id="3.40.50.80">
    <property type="entry name" value="Nucleotide-binding domain of ferredoxin-NADP reductase (FNR) module"/>
    <property type="match status" value="1"/>
</dbReference>
<keyword evidence="12" id="KW-0560">Oxidoreductase</keyword>
<dbReference type="Gene3D" id="2.10.240.10">
    <property type="entry name" value="Dihydroorotate dehydrogenase, electron transfer subunit"/>
    <property type="match status" value="1"/>
</dbReference>
<dbReference type="PIRSF" id="PIRSF006816">
    <property type="entry name" value="Cyc3_hyd_g"/>
    <property type="match status" value="1"/>
</dbReference>
<dbReference type="InterPro" id="IPR050353">
    <property type="entry name" value="PyrK_electron_transfer"/>
</dbReference>
<dbReference type="Gene3D" id="2.40.30.10">
    <property type="entry name" value="Translation factors"/>
    <property type="match status" value="1"/>
</dbReference>
<keyword evidence="6" id="KW-0274">FAD</keyword>
<evidence type="ECO:0000256" key="5">
    <source>
        <dbReference type="ARBA" id="ARBA00022723"/>
    </source>
</evidence>
<comment type="cofactor">
    <cofactor evidence="10">
        <name>[2Fe-2S] cluster</name>
        <dbReference type="ChEBI" id="CHEBI:190135"/>
    </cofactor>
</comment>
<feature type="domain" description="FAD-binding FR-type" evidence="11">
    <location>
        <begin position="5"/>
        <end position="108"/>
    </location>
</feature>
<dbReference type="GO" id="GO:0050660">
    <property type="term" value="F:flavin adenine dinucleotide binding"/>
    <property type="evidence" value="ECO:0007669"/>
    <property type="project" value="InterPro"/>
</dbReference>
<evidence type="ECO:0000256" key="7">
    <source>
        <dbReference type="ARBA" id="ARBA00022982"/>
    </source>
</evidence>
<evidence type="ECO:0000256" key="4">
    <source>
        <dbReference type="ARBA" id="ARBA00022714"/>
    </source>
</evidence>
<name>A0A0W8G7Y8_9ZZZZ</name>